<dbReference type="InterPro" id="IPR015797">
    <property type="entry name" value="NUDIX_hydrolase-like_dom_sf"/>
</dbReference>
<dbReference type="Gene3D" id="3.90.79.10">
    <property type="entry name" value="Nucleoside Triphosphate Pyrophosphohydrolase"/>
    <property type="match status" value="1"/>
</dbReference>
<comment type="cofactor">
    <cofactor evidence="1">
        <name>Mg(2+)</name>
        <dbReference type="ChEBI" id="CHEBI:18420"/>
    </cofactor>
</comment>
<sequence>MAWHHRVRGRVARAAWRMTKPRTIGVRVLLLDEQDRVALVRHSYTDLWYLPGGGVKKGESTKAALLRELREEIAVENAVIERVLGVYHSRREHKDDHIVIFVARIASSAGGTLKRADPMEIEQAEWFPLDALPATLSPATGRRIEEYRAGRSGAGDW</sequence>
<dbReference type="PANTHER" id="PTHR43046:SF14">
    <property type="entry name" value="MUTT_NUDIX FAMILY PROTEIN"/>
    <property type="match status" value="1"/>
</dbReference>
<dbReference type="Pfam" id="PF00293">
    <property type="entry name" value="NUDIX"/>
    <property type="match status" value="1"/>
</dbReference>
<accession>A0A1G7MIR4</accession>
<dbReference type="EMBL" id="WSUT01000001">
    <property type="protein sequence ID" value="MWC42271.1"/>
    <property type="molecule type" value="Genomic_DNA"/>
</dbReference>
<reference evidence="5 6" key="1">
    <citation type="submission" date="2016-10" db="EMBL/GenBank/DDBJ databases">
        <authorList>
            <person name="Varghese N."/>
            <person name="Submissions S."/>
        </authorList>
    </citation>
    <scope>NUCLEOTIDE SEQUENCE [LARGE SCALE GENOMIC DNA]</scope>
    <source>
        <strain evidence="5 6">S7-754</strain>
    </source>
</reference>
<feature type="domain" description="Nudix hydrolase" evidence="3">
    <location>
        <begin position="21"/>
        <end position="152"/>
    </location>
</feature>
<dbReference type="InterPro" id="IPR000086">
    <property type="entry name" value="NUDIX_hydrolase_dom"/>
</dbReference>
<protein>
    <submittedName>
        <fullName evidence="5">ADP-ribose pyrophosphatase YjhB, NUDIX family</fullName>
    </submittedName>
    <submittedName>
        <fullName evidence="4">NUDIX domain-containing protein</fullName>
    </submittedName>
</protein>
<evidence type="ECO:0000259" key="3">
    <source>
        <dbReference type="PROSITE" id="PS51462"/>
    </source>
</evidence>
<evidence type="ECO:0000313" key="7">
    <source>
        <dbReference type="Proteomes" id="UP000436801"/>
    </source>
</evidence>
<dbReference type="EMBL" id="FNBI01000004">
    <property type="protein sequence ID" value="SDF61496.1"/>
    <property type="molecule type" value="Genomic_DNA"/>
</dbReference>
<reference evidence="4 7" key="2">
    <citation type="submission" date="2019-12" db="EMBL/GenBank/DDBJ databases">
        <authorList>
            <person name="Zheng J."/>
        </authorList>
    </citation>
    <scope>NUCLEOTIDE SEQUENCE [LARGE SCALE GENOMIC DNA]</scope>
    <source>
        <strain evidence="4 7">DSM 27347</strain>
    </source>
</reference>
<evidence type="ECO:0000313" key="4">
    <source>
        <dbReference type="EMBL" id="MWC42271.1"/>
    </source>
</evidence>
<dbReference type="Proteomes" id="UP000436801">
    <property type="component" value="Unassembled WGS sequence"/>
</dbReference>
<keyword evidence="2" id="KW-0378">Hydrolase</keyword>
<dbReference type="SUPFAM" id="SSF55811">
    <property type="entry name" value="Nudix"/>
    <property type="match status" value="1"/>
</dbReference>
<dbReference type="Proteomes" id="UP000323502">
    <property type="component" value="Unassembled WGS sequence"/>
</dbReference>
<dbReference type="PROSITE" id="PS51462">
    <property type="entry name" value="NUDIX"/>
    <property type="match status" value="1"/>
</dbReference>
<gene>
    <name evidence="4" type="ORF">GQR91_01165</name>
    <name evidence="5" type="ORF">SAMN05216557_104215</name>
</gene>
<keyword evidence="6" id="KW-1185">Reference proteome</keyword>
<dbReference type="PANTHER" id="PTHR43046">
    <property type="entry name" value="GDP-MANNOSE MANNOSYL HYDROLASE"/>
    <property type="match status" value="1"/>
</dbReference>
<evidence type="ECO:0000256" key="1">
    <source>
        <dbReference type="ARBA" id="ARBA00001946"/>
    </source>
</evidence>
<evidence type="ECO:0000313" key="6">
    <source>
        <dbReference type="Proteomes" id="UP000323502"/>
    </source>
</evidence>
<evidence type="ECO:0000256" key="2">
    <source>
        <dbReference type="ARBA" id="ARBA00022801"/>
    </source>
</evidence>
<name>A0A1G7MIR4_9SPHN</name>
<dbReference type="OrthoDB" id="8480561at2"/>
<evidence type="ECO:0000313" key="5">
    <source>
        <dbReference type="EMBL" id="SDF61496.1"/>
    </source>
</evidence>
<proteinExistence type="predicted"/>
<organism evidence="5 6">
    <name type="scientific">Sphingomonas carotinifaciens</name>
    <dbReference type="NCBI Taxonomy" id="1166323"/>
    <lineage>
        <taxon>Bacteria</taxon>
        <taxon>Pseudomonadati</taxon>
        <taxon>Pseudomonadota</taxon>
        <taxon>Alphaproteobacteria</taxon>
        <taxon>Sphingomonadales</taxon>
        <taxon>Sphingomonadaceae</taxon>
        <taxon>Sphingomonas</taxon>
    </lineage>
</organism>
<dbReference type="AlphaFoldDB" id="A0A1G7MIR4"/>
<dbReference type="GO" id="GO:0016787">
    <property type="term" value="F:hydrolase activity"/>
    <property type="evidence" value="ECO:0007669"/>
    <property type="project" value="UniProtKB-KW"/>
</dbReference>